<accession>A0A2S9PV73</accession>
<gene>
    <name evidence="2" type="ORF">C6N75_15495</name>
</gene>
<dbReference type="Proteomes" id="UP000239322">
    <property type="component" value="Unassembled WGS sequence"/>
</dbReference>
<evidence type="ECO:0000313" key="3">
    <source>
        <dbReference type="Proteomes" id="UP000239322"/>
    </source>
</evidence>
<dbReference type="EMBL" id="PVLV01000217">
    <property type="protein sequence ID" value="PRH78321.1"/>
    <property type="molecule type" value="Genomic_DNA"/>
</dbReference>
<comment type="caution">
    <text evidence="2">The sequence shown here is derived from an EMBL/GenBank/DDBJ whole genome shotgun (WGS) entry which is preliminary data.</text>
</comment>
<dbReference type="AlphaFoldDB" id="A0A2S9PV73"/>
<keyword evidence="3" id="KW-1185">Reference proteome</keyword>
<organism evidence="2 3">
    <name type="scientific">Streptomyces solincola</name>
    <dbReference type="NCBI Taxonomy" id="2100817"/>
    <lineage>
        <taxon>Bacteria</taxon>
        <taxon>Bacillati</taxon>
        <taxon>Actinomycetota</taxon>
        <taxon>Actinomycetes</taxon>
        <taxon>Kitasatosporales</taxon>
        <taxon>Streptomycetaceae</taxon>
        <taxon>Streptomyces</taxon>
    </lineage>
</organism>
<feature type="non-terminal residue" evidence="2">
    <location>
        <position position="1"/>
    </location>
</feature>
<sequence>RTGRGGSSAPAPERGTAAPPRTPSPSGPPTTGGRAVEGSWVGTTDGRPVSLTVKGGRAVVLAEAHVCQGVATGPATALDLTLACDGGYTARTSGAARITGTSLTVDWAGGAKDKLTAAAPPKD</sequence>
<feature type="region of interest" description="Disordered" evidence="1">
    <location>
        <begin position="1"/>
        <end position="48"/>
    </location>
</feature>
<evidence type="ECO:0000256" key="1">
    <source>
        <dbReference type="SAM" id="MobiDB-lite"/>
    </source>
</evidence>
<name>A0A2S9PV73_9ACTN</name>
<protein>
    <submittedName>
        <fullName evidence="2">Uncharacterized protein</fullName>
    </submittedName>
</protein>
<proteinExistence type="predicted"/>
<reference evidence="2 3" key="1">
    <citation type="submission" date="2018-03" db="EMBL/GenBank/DDBJ databases">
        <title>Novel Streptomyces sp. from soil.</title>
        <authorList>
            <person name="Tan G.Y.A."/>
            <person name="Lee Z.Y."/>
        </authorList>
    </citation>
    <scope>NUCLEOTIDE SEQUENCE [LARGE SCALE GENOMIC DNA]</scope>
    <source>
        <strain evidence="2 3">ST5x</strain>
    </source>
</reference>
<evidence type="ECO:0000313" key="2">
    <source>
        <dbReference type="EMBL" id="PRH78321.1"/>
    </source>
</evidence>
<dbReference type="RefSeq" id="WP_105869495.1">
    <property type="nucleotide sequence ID" value="NZ_PVLV01000217.1"/>
</dbReference>